<reference evidence="2" key="1">
    <citation type="submission" date="2020-05" db="EMBL/GenBank/DDBJ databases">
        <title>Phylogenomic resolution of chytrid fungi.</title>
        <authorList>
            <person name="Stajich J.E."/>
            <person name="Amses K."/>
            <person name="Simmons R."/>
            <person name="Seto K."/>
            <person name="Myers J."/>
            <person name="Bonds A."/>
            <person name="Quandt C.A."/>
            <person name="Barry K."/>
            <person name="Liu P."/>
            <person name="Grigoriev I."/>
            <person name="Longcore J.E."/>
            <person name="James T.Y."/>
        </authorList>
    </citation>
    <scope>NUCLEOTIDE SEQUENCE</scope>
    <source>
        <strain evidence="2">JEL0476</strain>
    </source>
</reference>
<keyword evidence="1" id="KW-0732">Signal</keyword>
<organism evidence="2 3">
    <name type="scientific">Clydaea vesicula</name>
    <dbReference type="NCBI Taxonomy" id="447962"/>
    <lineage>
        <taxon>Eukaryota</taxon>
        <taxon>Fungi</taxon>
        <taxon>Fungi incertae sedis</taxon>
        <taxon>Chytridiomycota</taxon>
        <taxon>Chytridiomycota incertae sedis</taxon>
        <taxon>Chytridiomycetes</taxon>
        <taxon>Lobulomycetales</taxon>
        <taxon>Lobulomycetaceae</taxon>
        <taxon>Clydaea</taxon>
    </lineage>
</organism>
<evidence type="ECO:0000313" key="2">
    <source>
        <dbReference type="EMBL" id="KAJ3200491.1"/>
    </source>
</evidence>
<feature type="signal peptide" evidence="1">
    <location>
        <begin position="1"/>
        <end position="20"/>
    </location>
</feature>
<comment type="caution">
    <text evidence="2">The sequence shown here is derived from an EMBL/GenBank/DDBJ whole genome shotgun (WGS) entry which is preliminary data.</text>
</comment>
<gene>
    <name evidence="2" type="ORF">HK099_002630</name>
</gene>
<sequence length="62" mass="7334">KMFNEKLITIWMMLATFSTSQTLCSENKEFCLFSRKFDDNVEFTFEVYQNLGWFGFGIGEVN</sequence>
<dbReference type="Proteomes" id="UP001211065">
    <property type="component" value="Unassembled WGS sequence"/>
</dbReference>
<accession>A0AAD5XWH9</accession>
<evidence type="ECO:0000313" key="3">
    <source>
        <dbReference type="Proteomes" id="UP001211065"/>
    </source>
</evidence>
<proteinExistence type="predicted"/>
<evidence type="ECO:0008006" key="4">
    <source>
        <dbReference type="Google" id="ProtNLM"/>
    </source>
</evidence>
<keyword evidence="3" id="KW-1185">Reference proteome</keyword>
<dbReference type="AlphaFoldDB" id="A0AAD5XWH9"/>
<feature type="chain" id="PRO_5041918219" description="DOMON domain-containing protein" evidence="1">
    <location>
        <begin position="21"/>
        <end position="62"/>
    </location>
</feature>
<evidence type="ECO:0000256" key="1">
    <source>
        <dbReference type="SAM" id="SignalP"/>
    </source>
</evidence>
<protein>
    <recommendedName>
        <fullName evidence="4">DOMON domain-containing protein</fullName>
    </recommendedName>
</protein>
<name>A0AAD5XWH9_9FUNG</name>
<dbReference type="EMBL" id="JADGJW010001893">
    <property type="protein sequence ID" value="KAJ3200491.1"/>
    <property type="molecule type" value="Genomic_DNA"/>
</dbReference>
<feature type="non-terminal residue" evidence="2">
    <location>
        <position position="62"/>
    </location>
</feature>